<dbReference type="EMBL" id="WLYK01000006">
    <property type="protein sequence ID" value="MTD15666.1"/>
    <property type="molecule type" value="Genomic_DNA"/>
</dbReference>
<dbReference type="RefSeq" id="WP_154769627.1">
    <property type="nucleotide sequence ID" value="NZ_WLYK01000006.1"/>
</dbReference>
<sequence>MAGSDRRSAGGEKVDTEQLHELRLQRWWLDREPLRTQPQAVAFLADVHFAQLFGTDATFPCLREVSRDDEVERGKSGWGEDLDRMWGWKDDLPLTGDGWYGHLVGGRLSLVSPHLLGLLYDHAGDEDDADSAVGLSETSRRLADFLRRNGPTSTPVLREQVCHSAADLAKARKELGRALLITHYGVDDSRAGWPSSVLELTARAFPGLGGRPRPERDRAAAAIFLDTMVDCRPRELASGFSWPIDRARAALDALRVSPAPARPRAARTARRR</sequence>
<comment type="caution">
    <text evidence="1">The sequence shown here is derived from an EMBL/GenBank/DDBJ whole genome shotgun (WGS) entry which is preliminary data.</text>
</comment>
<name>A0A7K1FNE7_9ACTN</name>
<organism evidence="1 2">
    <name type="scientific">Nakamurella alba</name>
    <dbReference type="NCBI Taxonomy" id="2665158"/>
    <lineage>
        <taxon>Bacteria</taxon>
        <taxon>Bacillati</taxon>
        <taxon>Actinomycetota</taxon>
        <taxon>Actinomycetes</taxon>
        <taxon>Nakamurellales</taxon>
        <taxon>Nakamurellaceae</taxon>
        <taxon>Nakamurella</taxon>
    </lineage>
</organism>
<dbReference type="Pfam" id="PF24741">
    <property type="entry name" value="AlkZ-rel"/>
    <property type="match status" value="1"/>
</dbReference>
<evidence type="ECO:0000313" key="2">
    <source>
        <dbReference type="Proteomes" id="UP000460221"/>
    </source>
</evidence>
<protein>
    <submittedName>
        <fullName evidence="1">Uncharacterized protein</fullName>
    </submittedName>
</protein>
<accession>A0A7K1FNE7</accession>
<dbReference type="InterPro" id="IPR056298">
    <property type="entry name" value="AlkZ-rel"/>
</dbReference>
<evidence type="ECO:0000313" key="1">
    <source>
        <dbReference type="EMBL" id="MTD15666.1"/>
    </source>
</evidence>
<reference evidence="1 2" key="1">
    <citation type="submission" date="2019-11" db="EMBL/GenBank/DDBJ databases">
        <authorList>
            <person name="Jiang L.-Q."/>
        </authorList>
    </citation>
    <scope>NUCLEOTIDE SEQUENCE [LARGE SCALE GENOMIC DNA]</scope>
    <source>
        <strain evidence="1 2">YIM 132087</strain>
    </source>
</reference>
<keyword evidence="2" id="KW-1185">Reference proteome</keyword>
<dbReference type="AlphaFoldDB" id="A0A7K1FNE7"/>
<gene>
    <name evidence="1" type="ORF">GIS00_17165</name>
</gene>
<proteinExistence type="predicted"/>
<dbReference type="Proteomes" id="UP000460221">
    <property type="component" value="Unassembled WGS sequence"/>
</dbReference>